<dbReference type="InterPro" id="IPR051957">
    <property type="entry name" value="CRISP-LCCL_domain"/>
</dbReference>
<dbReference type="PANTHER" id="PTHR31331">
    <property type="entry name" value="LCCL DOMAIN PROTEIN (AFU_ORTHOLOGUE AFUA_5G08630)"/>
    <property type="match status" value="1"/>
</dbReference>
<evidence type="ECO:0000256" key="2">
    <source>
        <dbReference type="SAM" id="Phobius"/>
    </source>
</evidence>
<comment type="caution">
    <text evidence="4">The sequence shown here is derived from an EMBL/GenBank/DDBJ whole genome shotgun (WGS) entry which is preliminary data.</text>
</comment>
<dbReference type="InterPro" id="IPR036609">
    <property type="entry name" value="LCCL_sf"/>
</dbReference>
<feature type="transmembrane region" description="Helical" evidence="2">
    <location>
        <begin position="33"/>
        <end position="50"/>
    </location>
</feature>
<reference evidence="4 5" key="1">
    <citation type="submission" date="2024-02" db="EMBL/GenBank/DDBJ databases">
        <title>De novo assembly and annotation of 12 fungi associated with fruit tree decline syndrome in Ontario, Canada.</title>
        <authorList>
            <person name="Sulman M."/>
            <person name="Ellouze W."/>
            <person name="Ilyukhin E."/>
        </authorList>
    </citation>
    <scope>NUCLEOTIDE SEQUENCE [LARGE SCALE GENOMIC DNA]</scope>
    <source>
        <strain evidence="4 5">M169</strain>
    </source>
</reference>
<evidence type="ECO:0000313" key="5">
    <source>
        <dbReference type="Proteomes" id="UP001430848"/>
    </source>
</evidence>
<evidence type="ECO:0000313" key="4">
    <source>
        <dbReference type="EMBL" id="KAK7734808.1"/>
    </source>
</evidence>
<dbReference type="PANTHER" id="PTHR31331:SF1">
    <property type="entry name" value="CYSTEINE RICH SECRETORY PROTEIN LCCL DOMAIN CONTAINING 2"/>
    <property type="match status" value="1"/>
</dbReference>
<organism evidence="4 5">
    <name type="scientific">Diaporthe eres</name>
    <name type="common">Phomopsis oblonga</name>
    <dbReference type="NCBI Taxonomy" id="83184"/>
    <lineage>
        <taxon>Eukaryota</taxon>
        <taxon>Fungi</taxon>
        <taxon>Dikarya</taxon>
        <taxon>Ascomycota</taxon>
        <taxon>Pezizomycotina</taxon>
        <taxon>Sordariomycetes</taxon>
        <taxon>Sordariomycetidae</taxon>
        <taxon>Diaporthales</taxon>
        <taxon>Diaporthaceae</taxon>
        <taxon>Diaporthe</taxon>
        <taxon>Diaporthe eres species complex</taxon>
    </lineage>
</organism>
<keyword evidence="2" id="KW-0472">Membrane</keyword>
<dbReference type="InterPro" id="IPR004043">
    <property type="entry name" value="LCCL"/>
</dbReference>
<dbReference type="EMBL" id="JAKNSF020000015">
    <property type="protein sequence ID" value="KAK7734808.1"/>
    <property type="molecule type" value="Genomic_DNA"/>
</dbReference>
<name>A0ABR1PE89_DIAER</name>
<protein>
    <recommendedName>
        <fullName evidence="3">LCCL domain-containing protein</fullName>
    </recommendedName>
</protein>
<dbReference type="SUPFAM" id="SSF69848">
    <property type="entry name" value="LCCL domain"/>
    <property type="match status" value="1"/>
</dbReference>
<dbReference type="SMART" id="SM00603">
    <property type="entry name" value="LCCL"/>
    <property type="match status" value="1"/>
</dbReference>
<dbReference type="Pfam" id="PF03815">
    <property type="entry name" value="LCCL"/>
    <property type="match status" value="1"/>
</dbReference>
<feature type="region of interest" description="Disordered" evidence="1">
    <location>
        <begin position="1"/>
        <end position="23"/>
    </location>
</feature>
<dbReference type="Proteomes" id="UP001430848">
    <property type="component" value="Unassembled WGS sequence"/>
</dbReference>
<keyword evidence="2" id="KW-0812">Transmembrane</keyword>
<feature type="domain" description="LCCL" evidence="3">
    <location>
        <begin position="109"/>
        <end position="192"/>
    </location>
</feature>
<evidence type="ECO:0000259" key="3">
    <source>
        <dbReference type="PROSITE" id="PS50820"/>
    </source>
</evidence>
<dbReference type="Gene3D" id="2.170.130.20">
    <property type="entry name" value="LCCL-like domain"/>
    <property type="match status" value="1"/>
</dbReference>
<accession>A0ABR1PE89</accession>
<proteinExistence type="predicted"/>
<evidence type="ECO:0000256" key="1">
    <source>
        <dbReference type="SAM" id="MobiDB-lite"/>
    </source>
</evidence>
<keyword evidence="5" id="KW-1185">Reference proteome</keyword>
<keyword evidence="2" id="KW-1133">Transmembrane helix</keyword>
<gene>
    <name evidence="4" type="ORF">SLS63_004228</name>
</gene>
<dbReference type="PROSITE" id="PS50820">
    <property type="entry name" value="LCCL"/>
    <property type="match status" value="1"/>
</dbReference>
<sequence>MDLTPKTTEDKAFAKKDHHHLRPKPRLSERNKLVLGLILFISWAFIFLSLSNSANPPLPETSATRQLSVRNFSCAEALWPSAEQCGIGGVNCVPDTSGMFEAKIMAFRCPANCVRDAAATPASTPHLVGDTEVTQRPVVIGGPIYRGDSEFCAAAVHAGVLDDARGGCGVVKRMGQTNSFPGSDMYGLESLAVKTYFPLTFNFPTTNEEINGRCPEAVDRSWALPWVTIGHSVVFFQLTSSTGARAAWLVSVATAHLLRWRSSSAPSVASVPAQHPVSEPVPIPSMLDPEINGQTLDMSVSNITFKWSTPPPAGIEGISMLVDDVERERVYFGDGKGKDSFFWERGPQAFVDYIRFGYVKNGEVLKYSSAGTWLLNDTWTGIPAKTKVKI</sequence>